<gene>
    <name evidence="3" type="ORF">Pmar_PMAR012006</name>
</gene>
<reference evidence="3 4" key="1">
    <citation type="submission" date="2008-07" db="EMBL/GenBank/DDBJ databases">
        <authorList>
            <person name="El-Sayed N."/>
            <person name="Caler E."/>
            <person name="Inman J."/>
            <person name="Amedeo P."/>
            <person name="Hass B."/>
            <person name="Wortman J."/>
        </authorList>
    </citation>
    <scope>NUCLEOTIDE SEQUENCE [LARGE SCALE GENOMIC DNA]</scope>
    <source>
        <strain evidence="4">ATCC 50983 / TXsc</strain>
    </source>
</reference>
<keyword evidence="2" id="KW-0732">Signal</keyword>
<evidence type="ECO:0000256" key="1">
    <source>
        <dbReference type="SAM" id="MobiDB-lite"/>
    </source>
</evidence>
<dbReference type="EMBL" id="GG686094">
    <property type="protein sequence ID" value="EEQ98998.1"/>
    <property type="molecule type" value="Genomic_DNA"/>
</dbReference>
<accession>C5LW61</accession>
<proteinExistence type="predicted"/>
<feature type="region of interest" description="Disordered" evidence="1">
    <location>
        <begin position="435"/>
        <end position="456"/>
    </location>
</feature>
<protein>
    <submittedName>
        <fullName evidence="3">Uncharacterized protein</fullName>
    </submittedName>
</protein>
<organism evidence="4">
    <name type="scientific">Perkinsus marinus (strain ATCC 50983 / TXsc)</name>
    <dbReference type="NCBI Taxonomy" id="423536"/>
    <lineage>
        <taxon>Eukaryota</taxon>
        <taxon>Sar</taxon>
        <taxon>Alveolata</taxon>
        <taxon>Perkinsozoa</taxon>
        <taxon>Perkinsea</taxon>
        <taxon>Perkinsida</taxon>
        <taxon>Perkinsidae</taxon>
        <taxon>Perkinsus</taxon>
    </lineage>
</organism>
<evidence type="ECO:0000256" key="2">
    <source>
        <dbReference type="SAM" id="SignalP"/>
    </source>
</evidence>
<feature type="signal peptide" evidence="2">
    <location>
        <begin position="1"/>
        <end position="21"/>
    </location>
</feature>
<name>C5LW61_PERM5</name>
<feature type="region of interest" description="Disordered" evidence="1">
    <location>
        <begin position="612"/>
        <end position="634"/>
    </location>
</feature>
<dbReference type="OrthoDB" id="439939at2759"/>
<evidence type="ECO:0000313" key="4">
    <source>
        <dbReference type="Proteomes" id="UP000007800"/>
    </source>
</evidence>
<sequence>MFHIMVLRVAAVLFVTSISQGSSDLRRLQTLPSSTPPISSTTPENRQVCDYYCQYLNGPSSYCKYWQSPRVCQGGDQPCSIDVCDVPDGATIAPIPTPSPVDAEACDQYCMLLNGPSSYCKYWQSPSVCLYGDQPCDDVSTCQAPIVGFTTFDLDGDQHVGPSAACDLYCQGLNDDESYCKHWQNPAVCHSGDQPCGPTVCDPIDTTAVVSTTAVSTAPASSSPTTTLVTTLAPTTTTAVVTTTSAGTSVSPTTVSAIFGGDSDPTTPESSECDLYCRSLNGDDSYCKSWLSPPVCHKGDQRCDPSTCIVETPEPIFGGDAETTTATSTTDDNAACDHYCKLLNGEASYCKQWQTPAVCLYGDQPCDDANICRSPIEGITTADLDGDNHTGESSACDAYCKGLNGVTSYCKYWQHPAVCLDGDQPCGPSVCDPSSTTSSLTSEPVSTTTSTEATTPTTTTVLTSATTTVATTVSSTTGSDSATISTTPGDPLFGGDADTSTSPAVDEGYVCDRYCQLLNGPESYCKFWQSPAVCQYGDQPCGDVTTCSSPIIGTSTYDLVGDQHDGSSSACDSYCQGLNDDSSYCKYWQNPAVCLGGDQPCGPSICDPTTSTASASTSSTPPSSVSSTTPGTSQSVATTSLVFGGDSDSSTEVSNGCDTYCKALNDESSYCKYWLDPPVCQSGDQARDRAVTVWMSVRRESGKCHMNIPHRSLLIVNENAKMISK</sequence>
<dbReference type="AlphaFoldDB" id="C5LW61"/>
<keyword evidence="4" id="KW-1185">Reference proteome</keyword>
<feature type="chain" id="PRO_5002952567" evidence="2">
    <location>
        <begin position="22"/>
        <end position="725"/>
    </location>
</feature>
<dbReference type="RefSeq" id="XP_002766281.1">
    <property type="nucleotide sequence ID" value="XM_002766235.1"/>
</dbReference>
<evidence type="ECO:0000313" key="3">
    <source>
        <dbReference type="EMBL" id="EEQ98998.1"/>
    </source>
</evidence>
<dbReference type="InParanoid" id="C5LW61"/>
<dbReference type="GeneID" id="9044149"/>
<feature type="region of interest" description="Disordered" evidence="1">
    <location>
        <begin position="475"/>
        <end position="495"/>
    </location>
</feature>
<dbReference type="Proteomes" id="UP000007800">
    <property type="component" value="Unassembled WGS sequence"/>
</dbReference>